<gene>
    <name evidence="1" type="ORF">AVDCRST_MAG90-2710</name>
</gene>
<reference evidence="1" key="1">
    <citation type="submission" date="2020-02" db="EMBL/GenBank/DDBJ databases">
        <authorList>
            <person name="Meier V. D."/>
        </authorList>
    </citation>
    <scope>NUCLEOTIDE SEQUENCE</scope>
    <source>
        <strain evidence="1">AVDCRST_MAG90</strain>
    </source>
</reference>
<name>A0A6J4MJ60_9HYPH</name>
<organism evidence="1">
    <name type="scientific">uncultured Microvirga sp</name>
    <dbReference type="NCBI Taxonomy" id="412392"/>
    <lineage>
        <taxon>Bacteria</taxon>
        <taxon>Pseudomonadati</taxon>
        <taxon>Pseudomonadota</taxon>
        <taxon>Alphaproteobacteria</taxon>
        <taxon>Hyphomicrobiales</taxon>
        <taxon>Methylobacteriaceae</taxon>
        <taxon>Microvirga</taxon>
        <taxon>environmental samples</taxon>
    </lineage>
</organism>
<evidence type="ECO:0000313" key="1">
    <source>
        <dbReference type="EMBL" id="CAA9356874.1"/>
    </source>
</evidence>
<accession>A0A6J4MJ60</accession>
<feature type="non-terminal residue" evidence="1">
    <location>
        <position position="37"/>
    </location>
</feature>
<dbReference type="EMBL" id="CADCUC010000565">
    <property type="protein sequence ID" value="CAA9356874.1"/>
    <property type="molecule type" value="Genomic_DNA"/>
</dbReference>
<sequence>GRNPSAPCWSPGVRSKRRCLTIGSWTRCFSAPRRARY</sequence>
<feature type="non-terminal residue" evidence="1">
    <location>
        <position position="1"/>
    </location>
</feature>
<proteinExistence type="predicted"/>
<protein>
    <submittedName>
        <fullName evidence="1">Uncharacterized protein</fullName>
    </submittedName>
</protein>
<dbReference type="AlphaFoldDB" id="A0A6J4MJ60"/>